<proteinExistence type="predicted"/>
<reference evidence="1" key="2">
    <citation type="journal article" date="2021" name="PeerJ">
        <title>Extensive microbial diversity within the chicken gut microbiome revealed by metagenomics and culture.</title>
        <authorList>
            <person name="Gilroy R."/>
            <person name="Ravi A."/>
            <person name="Getino M."/>
            <person name="Pursley I."/>
            <person name="Horton D.L."/>
            <person name="Alikhan N.F."/>
            <person name="Baker D."/>
            <person name="Gharbi K."/>
            <person name="Hall N."/>
            <person name="Watson M."/>
            <person name="Adriaenssens E.M."/>
            <person name="Foster-Nyarko E."/>
            <person name="Jarju S."/>
            <person name="Secka A."/>
            <person name="Antonio M."/>
            <person name="Oren A."/>
            <person name="Chaudhuri R.R."/>
            <person name="La Ragione R."/>
            <person name="Hildebrand F."/>
            <person name="Pallen M.J."/>
        </authorList>
    </citation>
    <scope>NUCLEOTIDE SEQUENCE</scope>
    <source>
        <strain evidence="1">B1-13419</strain>
    </source>
</reference>
<dbReference type="SUPFAM" id="SSF53756">
    <property type="entry name" value="UDP-Glycosyltransferase/glycogen phosphorylase"/>
    <property type="match status" value="1"/>
</dbReference>
<comment type="caution">
    <text evidence="1">The sequence shown here is derived from an EMBL/GenBank/DDBJ whole genome shotgun (WGS) entry which is preliminary data.</text>
</comment>
<reference evidence="1" key="1">
    <citation type="submission" date="2020-10" db="EMBL/GenBank/DDBJ databases">
        <authorList>
            <person name="Gilroy R."/>
        </authorList>
    </citation>
    <scope>NUCLEOTIDE SEQUENCE</scope>
    <source>
        <strain evidence="1">B1-13419</strain>
    </source>
</reference>
<dbReference type="PANTHER" id="PTHR21015">
    <property type="entry name" value="UDP-N-ACETYLGLUCOSAMINE--N-ACETYLMURAMYL-(PENTAPEPTIDE) PYROPHOSPHORYL-UNDECAPRENOL N-ACETYLGLUCOSAMINE TRANSFERASE 1"/>
    <property type="match status" value="1"/>
</dbReference>
<dbReference type="AlphaFoldDB" id="A0A9D9NHC1"/>
<gene>
    <name evidence="1" type="ORF">IAB91_00615</name>
</gene>
<accession>A0A9D9NHC1</accession>
<name>A0A9D9NHC1_9BACT</name>
<protein>
    <submittedName>
        <fullName evidence="1">Glycosyltransferase</fullName>
    </submittedName>
</protein>
<dbReference type="PANTHER" id="PTHR21015:SF22">
    <property type="entry name" value="GLYCOSYLTRANSFERASE"/>
    <property type="match status" value="1"/>
</dbReference>
<dbReference type="EMBL" id="JADIMD010000009">
    <property type="protein sequence ID" value="MBO8473779.1"/>
    <property type="molecule type" value="Genomic_DNA"/>
</dbReference>
<organism evidence="1 2">
    <name type="scientific">Candidatus Cryptobacteroides faecigallinarum</name>
    <dbReference type="NCBI Taxonomy" id="2840763"/>
    <lineage>
        <taxon>Bacteria</taxon>
        <taxon>Pseudomonadati</taxon>
        <taxon>Bacteroidota</taxon>
        <taxon>Bacteroidia</taxon>
        <taxon>Bacteroidales</taxon>
        <taxon>Candidatus Cryptobacteroides</taxon>
    </lineage>
</organism>
<dbReference type="Pfam" id="PF13528">
    <property type="entry name" value="Glyco_trans_1_3"/>
    <property type="match status" value="1"/>
</dbReference>
<evidence type="ECO:0000313" key="1">
    <source>
        <dbReference type="EMBL" id="MBO8473779.1"/>
    </source>
</evidence>
<dbReference type="Gene3D" id="3.40.50.2000">
    <property type="entry name" value="Glycogen Phosphorylase B"/>
    <property type="match status" value="1"/>
</dbReference>
<evidence type="ECO:0000313" key="2">
    <source>
        <dbReference type="Proteomes" id="UP000823757"/>
    </source>
</evidence>
<dbReference type="Proteomes" id="UP000823757">
    <property type="component" value="Unassembled WGS sequence"/>
</dbReference>
<dbReference type="GO" id="GO:0016757">
    <property type="term" value="F:glycosyltransferase activity"/>
    <property type="evidence" value="ECO:0007669"/>
    <property type="project" value="TreeGrafter"/>
</dbReference>
<sequence length="368" mass="42105">MKYLFIVQGEGRGHMTQAISLERLLRKNGHEVVGIMVGTSATRKIPQFFLNSVTAPVSEYTSINFRPSHKNRKPNMVSTVMYNIFAFVKYFPSIRQIRKEIISSGADVVVNFYEFLTGLTYMTRRPPVPCVSIGHQYLFLHKEFGLPIARYPGHEGLNIISRLNSHGSVKLLALSFNRMPDDPVHKIKVVPPLLRQEVLALRNEDGAPGPQMRRGDYILGYMLNSGFAEEVEKWHAEHPETELRFFWDKWSEGQVKKIDDTLSFYLIDDKEFLKQMSQCGAYASTAGFESVCEAMYLGKPILMVPSHIEQEINAFDAKRNGAGISAKYFDLSALLEFAKEYRQNNDFVDWVRSAESVILKELTEDFRK</sequence>